<keyword evidence="1" id="KW-0813">Transport</keyword>
<proteinExistence type="predicted"/>
<dbReference type="Gene3D" id="3.40.50.300">
    <property type="entry name" value="P-loop containing nucleotide triphosphate hydrolases"/>
    <property type="match status" value="1"/>
</dbReference>
<organism evidence="5">
    <name type="scientific">freshwater metagenome</name>
    <dbReference type="NCBI Taxonomy" id="449393"/>
    <lineage>
        <taxon>unclassified sequences</taxon>
        <taxon>metagenomes</taxon>
        <taxon>ecological metagenomes</taxon>
    </lineage>
</organism>
<evidence type="ECO:0000259" key="4">
    <source>
        <dbReference type="PROSITE" id="PS50893"/>
    </source>
</evidence>
<dbReference type="InterPro" id="IPR051782">
    <property type="entry name" value="ABC_Transporter_VariousFunc"/>
</dbReference>
<dbReference type="SUPFAM" id="SSF52540">
    <property type="entry name" value="P-loop containing nucleoside triphosphate hydrolases"/>
    <property type="match status" value="1"/>
</dbReference>
<keyword evidence="2" id="KW-0547">Nucleotide-binding</keyword>
<reference evidence="5" key="1">
    <citation type="submission" date="2020-05" db="EMBL/GenBank/DDBJ databases">
        <authorList>
            <person name="Chiriac C."/>
            <person name="Salcher M."/>
            <person name="Ghai R."/>
            <person name="Kavagutti S V."/>
        </authorList>
    </citation>
    <scope>NUCLEOTIDE SEQUENCE</scope>
</reference>
<gene>
    <name evidence="5" type="ORF">UFOPK3547_00013</name>
</gene>
<evidence type="ECO:0000256" key="3">
    <source>
        <dbReference type="ARBA" id="ARBA00022840"/>
    </source>
</evidence>
<evidence type="ECO:0000313" key="5">
    <source>
        <dbReference type="EMBL" id="CAB4333651.1"/>
    </source>
</evidence>
<sequence>MASTDQAVVCEGLVRRYGERRALDGIDLTLKRGQTLVVFGPNGAGKTTLLRVIATLLRANEGSVSVLGNDLRKNGREARSEIGFLGHSSLCYADLTARENLTYHARLHGIADPDERIERLLIETGLESRGDERVAGYSRGMVQRLAICRAVLHEPELLLLDEPRSNLDPAAIDQVEALIGAASGRSRVIASHDPAGGLEEADLVLGLRAGSPVMLAPAGELTAEQIGELYR</sequence>
<keyword evidence="3" id="KW-0067">ATP-binding</keyword>
<dbReference type="GO" id="GO:0016887">
    <property type="term" value="F:ATP hydrolysis activity"/>
    <property type="evidence" value="ECO:0007669"/>
    <property type="project" value="InterPro"/>
</dbReference>
<dbReference type="PANTHER" id="PTHR42939">
    <property type="entry name" value="ABC TRANSPORTER ATP-BINDING PROTEIN ALBC-RELATED"/>
    <property type="match status" value="1"/>
</dbReference>
<dbReference type="GO" id="GO:0005524">
    <property type="term" value="F:ATP binding"/>
    <property type="evidence" value="ECO:0007669"/>
    <property type="project" value="UniProtKB-KW"/>
</dbReference>
<dbReference type="PROSITE" id="PS50893">
    <property type="entry name" value="ABC_TRANSPORTER_2"/>
    <property type="match status" value="1"/>
</dbReference>
<dbReference type="InterPro" id="IPR027417">
    <property type="entry name" value="P-loop_NTPase"/>
</dbReference>
<dbReference type="SMART" id="SM00382">
    <property type="entry name" value="AAA"/>
    <property type="match status" value="1"/>
</dbReference>
<evidence type="ECO:0000256" key="2">
    <source>
        <dbReference type="ARBA" id="ARBA00022741"/>
    </source>
</evidence>
<evidence type="ECO:0000256" key="1">
    <source>
        <dbReference type="ARBA" id="ARBA00022448"/>
    </source>
</evidence>
<accession>A0A6J5YTS3</accession>
<dbReference type="Pfam" id="PF00005">
    <property type="entry name" value="ABC_tran"/>
    <property type="match status" value="1"/>
</dbReference>
<dbReference type="AlphaFoldDB" id="A0A6J5YTS3"/>
<dbReference type="InterPro" id="IPR003593">
    <property type="entry name" value="AAA+_ATPase"/>
</dbReference>
<dbReference type="PANTHER" id="PTHR42939:SF1">
    <property type="entry name" value="ABC TRANSPORTER ATP-BINDING PROTEIN ALBC-RELATED"/>
    <property type="match status" value="1"/>
</dbReference>
<feature type="domain" description="ABC transporter" evidence="4">
    <location>
        <begin position="8"/>
        <end position="229"/>
    </location>
</feature>
<name>A0A6J5YTS3_9ZZZZ</name>
<dbReference type="EMBL" id="CAESAN010000001">
    <property type="protein sequence ID" value="CAB4333651.1"/>
    <property type="molecule type" value="Genomic_DNA"/>
</dbReference>
<dbReference type="InterPro" id="IPR003439">
    <property type="entry name" value="ABC_transporter-like_ATP-bd"/>
</dbReference>
<protein>
    <submittedName>
        <fullName evidence="5">Unannotated protein</fullName>
    </submittedName>
</protein>